<name>A0A4U8T6Z0_9HELI</name>
<dbReference type="AlphaFoldDB" id="A0A4U8T6Z0"/>
<dbReference type="RefSeq" id="WP_138109913.1">
    <property type="nucleotide sequence ID" value="NZ_JRPR02000009.1"/>
</dbReference>
<comment type="caution">
    <text evidence="1">The sequence shown here is derived from an EMBL/GenBank/DDBJ whole genome shotgun (WGS) entry which is preliminary data.</text>
</comment>
<evidence type="ECO:0000313" key="2">
    <source>
        <dbReference type="Proteomes" id="UP000029733"/>
    </source>
</evidence>
<dbReference type="STRING" id="1677920.LS71_04195"/>
<sequence length="320" mass="37528">MKLCNTNNPDEMVDIYLEEDLSRVIDFYHKGLYVESVRKDFIDKTEAFLDYKQSIENYKYGGYEEGGLNQIATIRPKEIEINQEKKFDIYLHHALIAAKKTINLDFDPNHYREDIEIYTIHKSYEALNLQDGSVLEPKFMILKTNKNNPNEIDSIKFVGQGVDDKGKSSSFYTQDVSCNQVYSVLWRDTDGAKHTIIPSQVEPLEKIGNINELNALVTKISMRANFNKLTYEEIYKNANFTKTILAINNHSPLEYKEKDLEYLNNPNELHRKTKIALKRLDYMENQIRAHINKRILNKEEHTICNDKAKQIQQKSKHKRR</sequence>
<evidence type="ECO:0000313" key="1">
    <source>
        <dbReference type="EMBL" id="TLD95389.1"/>
    </source>
</evidence>
<accession>A0A4U8T6Z0</accession>
<protein>
    <submittedName>
        <fullName evidence="1">Uncharacterized protein</fullName>
    </submittedName>
</protein>
<dbReference type="Proteomes" id="UP000029733">
    <property type="component" value="Unassembled WGS sequence"/>
</dbReference>
<gene>
    <name evidence="1" type="ORF">LS71_008255</name>
</gene>
<organism evidence="1 2">
    <name type="scientific">Helicobacter jaachi</name>
    <dbReference type="NCBI Taxonomy" id="1677920"/>
    <lineage>
        <taxon>Bacteria</taxon>
        <taxon>Pseudomonadati</taxon>
        <taxon>Campylobacterota</taxon>
        <taxon>Epsilonproteobacteria</taxon>
        <taxon>Campylobacterales</taxon>
        <taxon>Helicobacteraceae</taxon>
        <taxon>Helicobacter</taxon>
    </lineage>
</organism>
<reference evidence="1 2" key="1">
    <citation type="journal article" date="2014" name="Genome Announc.">
        <title>Draft genome sequences of eight enterohepatic helicobacter species isolated from both laboratory and wild rodents.</title>
        <authorList>
            <person name="Sheh A."/>
            <person name="Shen Z."/>
            <person name="Fox J.G."/>
        </authorList>
    </citation>
    <scope>NUCLEOTIDE SEQUENCE [LARGE SCALE GENOMIC DNA]</scope>
    <source>
        <strain evidence="1 2">MIT 09-6949</strain>
    </source>
</reference>
<keyword evidence="2" id="KW-1185">Reference proteome</keyword>
<dbReference type="EMBL" id="JRPR02000009">
    <property type="protein sequence ID" value="TLD95389.1"/>
    <property type="molecule type" value="Genomic_DNA"/>
</dbReference>
<proteinExistence type="predicted"/>